<keyword evidence="2" id="KW-0328">Glycosyltransferase</keyword>
<dbReference type="RefSeq" id="WP_044164683.1">
    <property type="nucleotide sequence ID" value="NZ_JACIER010000010.1"/>
</dbReference>
<evidence type="ECO:0000313" key="6">
    <source>
        <dbReference type="Proteomes" id="UP000560658"/>
    </source>
</evidence>
<feature type="transmembrane region" description="Helical" evidence="4">
    <location>
        <begin position="361"/>
        <end position="379"/>
    </location>
</feature>
<sequence length="399" mass="45065">MIYIDWILFLPLALCVAYLLIYALASKFYRNPHFPEANSFRRFAVLFPAYKEDRVIVSSVRSFLQQEYPQSLFDIVVISDQMESATNEELHSLPIRLLIANYSESSKAKALALAIDTIEVQSYDVVVIMDADNLTSPNFLAEINRAFESGLQSVQARRTGKNLNTEISMLDGISEEINNGIFRSGHNVLGLSAGLAGSGMAFDADWFRRNVRKLQTAGEDKELEALLLQQRIHTAFLQQLPVYDEKTQKKDAIKNQRKRWIAAQFGALRNSLPHFPGALLRGNFDYCDKIIQWMLPPRLVQLATVFGFTFLFTLAWLLLSWQTGGDQWVMSIKWWVLSAAQVAAMLVPIPAARFNKQLAKAVLQIPALAMAMIGNLFSLKGANKKFIHTEHGEDETDRS</sequence>
<keyword evidence="6" id="KW-1185">Reference proteome</keyword>
<dbReference type="Proteomes" id="UP000560658">
    <property type="component" value="Unassembled WGS sequence"/>
</dbReference>
<feature type="transmembrane region" description="Helical" evidence="4">
    <location>
        <begin position="331"/>
        <end position="349"/>
    </location>
</feature>
<dbReference type="Pfam" id="PF13641">
    <property type="entry name" value="Glyco_tranf_2_3"/>
    <property type="match status" value="1"/>
</dbReference>
<keyword evidence="4" id="KW-1133">Transmembrane helix</keyword>
<dbReference type="EMBL" id="JACIER010000010">
    <property type="protein sequence ID" value="MBB4044824.1"/>
    <property type="molecule type" value="Genomic_DNA"/>
</dbReference>
<evidence type="ECO:0000313" key="5">
    <source>
        <dbReference type="EMBL" id="MBB4044824.1"/>
    </source>
</evidence>
<evidence type="ECO:0000256" key="4">
    <source>
        <dbReference type="SAM" id="Phobius"/>
    </source>
</evidence>
<keyword evidence="3" id="KW-0808">Transferase</keyword>
<dbReference type="PANTHER" id="PTHR43630:SF1">
    <property type="entry name" value="POLY-BETA-1,6-N-ACETYL-D-GLUCOSAMINE SYNTHASE"/>
    <property type="match status" value="1"/>
</dbReference>
<comment type="caution">
    <text evidence="5">The sequence shown here is derived from an EMBL/GenBank/DDBJ whole genome shotgun (WGS) entry which is preliminary data.</text>
</comment>
<organism evidence="5 6">
    <name type="scientific">Bacteroides reticulotermitis</name>
    <dbReference type="NCBI Taxonomy" id="1133319"/>
    <lineage>
        <taxon>Bacteria</taxon>
        <taxon>Pseudomonadati</taxon>
        <taxon>Bacteroidota</taxon>
        <taxon>Bacteroidia</taxon>
        <taxon>Bacteroidales</taxon>
        <taxon>Bacteroidaceae</taxon>
        <taxon>Bacteroides</taxon>
    </lineage>
</organism>
<dbReference type="SUPFAM" id="SSF53448">
    <property type="entry name" value="Nucleotide-diphospho-sugar transferases"/>
    <property type="match status" value="1"/>
</dbReference>
<feature type="transmembrane region" description="Helical" evidence="4">
    <location>
        <begin position="299"/>
        <end position="319"/>
    </location>
</feature>
<dbReference type="GO" id="GO:0016757">
    <property type="term" value="F:glycosyltransferase activity"/>
    <property type="evidence" value="ECO:0007669"/>
    <property type="project" value="UniProtKB-KW"/>
</dbReference>
<dbReference type="AlphaFoldDB" id="A0A840D5P3"/>
<evidence type="ECO:0000256" key="3">
    <source>
        <dbReference type="ARBA" id="ARBA00022679"/>
    </source>
</evidence>
<dbReference type="PANTHER" id="PTHR43630">
    <property type="entry name" value="POLY-BETA-1,6-N-ACETYL-D-GLUCOSAMINE SYNTHASE"/>
    <property type="match status" value="1"/>
</dbReference>
<keyword evidence="4" id="KW-0472">Membrane</keyword>
<reference evidence="5" key="1">
    <citation type="submission" date="2020-08" db="EMBL/GenBank/DDBJ databases">
        <title>Genomic Encyclopedia of Type Strains, Phase IV (KMG-IV): sequencing the most valuable type-strain genomes for metagenomic binning, comparative biology and taxonomic classification.</title>
        <authorList>
            <person name="Goeker M."/>
        </authorList>
    </citation>
    <scope>NUCLEOTIDE SEQUENCE [LARGE SCALE GENOMIC DNA]</scope>
    <source>
        <strain evidence="5">DSM 105720</strain>
    </source>
</reference>
<evidence type="ECO:0000256" key="1">
    <source>
        <dbReference type="ARBA" id="ARBA00006739"/>
    </source>
</evidence>
<evidence type="ECO:0000256" key="2">
    <source>
        <dbReference type="ARBA" id="ARBA00022676"/>
    </source>
</evidence>
<comment type="similarity">
    <text evidence="1">Belongs to the glycosyltransferase 2 family.</text>
</comment>
<gene>
    <name evidence="5" type="ORF">GGR06_002622</name>
</gene>
<dbReference type="InterPro" id="IPR029044">
    <property type="entry name" value="Nucleotide-diphossugar_trans"/>
</dbReference>
<name>A0A840D5P3_9BACE</name>
<proteinExistence type="inferred from homology"/>
<feature type="transmembrane region" description="Helical" evidence="4">
    <location>
        <begin position="6"/>
        <end position="25"/>
    </location>
</feature>
<accession>A0A840D5P3</accession>
<protein>
    <submittedName>
        <fullName evidence="5">Cellulose synthase/poly-beta-1,6-N-acetylglucosamine synthase-like glycosyltransferase</fullName>
    </submittedName>
</protein>
<dbReference type="Gene3D" id="3.90.550.10">
    <property type="entry name" value="Spore Coat Polysaccharide Biosynthesis Protein SpsA, Chain A"/>
    <property type="match status" value="1"/>
</dbReference>
<keyword evidence="4" id="KW-0812">Transmembrane</keyword>